<feature type="repeat" description="TPR" evidence="3">
    <location>
        <begin position="493"/>
        <end position="526"/>
    </location>
</feature>
<dbReference type="OrthoDB" id="19588at2759"/>
<dbReference type="AlphaFoldDB" id="A0A815D4M1"/>
<dbReference type="PANTHER" id="PTHR45641">
    <property type="entry name" value="TETRATRICOPEPTIDE REPEAT PROTEIN (AFU_ORTHOLOGUE AFUA_6G03870)"/>
    <property type="match status" value="1"/>
</dbReference>
<dbReference type="Gene3D" id="3.90.176.10">
    <property type="entry name" value="Toxin ADP-ribosyltransferase, Chain A, domain 1"/>
    <property type="match status" value="1"/>
</dbReference>
<dbReference type="EMBL" id="CAJOAY010000072">
    <property type="protein sequence ID" value="CAF3521713.1"/>
    <property type="molecule type" value="Genomic_DNA"/>
</dbReference>
<reference evidence="4" key="1">
    <citation type="submission" date="2021-02" db="EMBL/GenBank/DDBJ databases">
        <authorList>
            <person name="Nowell W R."/>
        </authorList>
    </citation>
    <scope>NUCLEOTIDE SEQUENCE</scope>
</reference>
<dbReference type="SUPFAM" id="SSF56399">
    <property type="entry name" value="ADP-ribosylation"/>
    <property type="match status" value="1"/>
</dbReference>
<dbReference type="PANTHER" id="PTHR45641:SF19">
    <property type="entry name" value="NEPHROCYSTIN-3"/>
    <property type="match status" value="1"/>
</dbReference>
<evidence type="ECO:0000256" key="3">
    <source>
        <dbReference type="PROSITE-ProRule" id="PRU00339"/>
    </source>
</evidence>
<dbReference type="Pfam" id="PF13424">
    <property type="entry name" value="TPR_12"/>
    <property type="match status" value="3"/>
</dbReference>
<evidence type="ECO:0008006" key="7">
    <source>
        <dbReference type="Google" id="ProtNLM"/>
    </source>
</evidence>
<dbReference type="Proteomes" id="UP000663891">
    <property type="component" value="Unassembled WGS sequence"/>
</dbReference>
<evidence type="ECO:0000313" key="6">
    <source>
        <dbReference type="Proteomes" id="UP000663891"/>
    </source>
</evidence>
<dbReference type="Gene3D" id="1.25.40.10">
    <property type="entry name" value="Tetratricopeptide repeat domain"/>
    <property type="match status" value="2"/>
</dbReference>
<evidence type="ECO:0000313" key="4">
    <source>
        <dbReference type="EMBL" id="CAF1295896.1"/>
    </source>
</evidence>
<evidence type="ECO:0000256" key="2">
    <source>
        <dbReference type="ARBA" id="ARBA00022803"/>
    </source>
</evidence>
<gene>
    <name evidence="5" type="ORF">OKA104_LOCUS2632</name>
    <name evidence="4" type="ORF">VCS650_LOCUS30771</name>
</gene>
<evidence type="ECO:0000313" key="5">
    <source>
        <dbReference type="EMBL" id="CAF3521713.1"/>
    </source>
</evidence>
<sequence length="675" mass="78818">MESTDSISRSSLLSSIGENLEIFSVIWLDLSTNNIHENIDIQHQLRSTINYLKLFEDIDDCEQYIRSLSKDDRIVILTNENLALDITSRIHQLRRISSIYIYSIDSEKDYEWTNQYKKIKYTHNDLNEVVARIKIDHIKRKKLEEPLIINVFDTNQSTDRLSSNTNTQFLHSQLLIHFLLNTKLTNEQIIENKKELIDLCKTEYQDNTSQLKILHEFEYNYLPSNALWWYKLDSFLYQFLYKSLNTINIDLLYLLQFFIHDLIRQVKQYQSSTLTRVYRSYLISNDELQLFEESIGKYISINTFFSAFIKSDDALNYFNDYEQDNNDTLKKLLFKIDADPRLMKIKPFGNITVHSQTTNEEEILFSLGSIFRITSVSRGKNDIYTIHLTLCSDDNSHLKTIFDHIKHQYGENDINLLSFGNALRRMGKLDEAEKCYQRLLHDSTYDQDIISRTYHHLGRLAETKGDNDVSLEYLHKALDIKLKIMKSNDPSIAQSYNCIGIVHQQKGEQTKALEAFHKALTIWKRAYGKNHPNVAGCYNNMGVVFKREKRYPEALESFQRALAIRARHPSANHHDLAGSHNNIGAVYERLGHHDLAVDHYNLALNIKTKSLPPQHPSIASTLENMGYVYENRKAYIQALSYLERAAAIYRHSLPPTHHDVTKIEESIRRVSSKLQ</sequence>
<name>A0A815D4M1_9BILA</name>
<keyword evidence="1" id="KW-0677">Repeat</keyword>
<organism evidence="4 6">
    <name type="scientific">Adineta steineri</name>
    <dbReference type="NCBI Taxonomy" id="433720"/>
    <lineage>
        <taxon>Eukaryota</taxon>
        <taxon>Metazoa</taxon>
        <taxon>Spiralia</taxon>
        <taxon>Gnathifera</taxon>
        <taxon>Rotifera</taxon>
        <taxon>Eurotatoria</taxon>
        <taxon>Bdelloidea</taxon>
        <taxon>Adinetida</taxon>
        <taxon>Adinetidae</taxon>
        <taxon>Adineta</taxon>
    </lineage>
</organism>
<dbReference type="InterPro" id="IPR019734">
    <property type="entry name" value="TPR_rpt"/>
</dbReference>
<dbReference type="Proteomes" id="UP000663881">
    <property type="component" value="Unassembled WGS sequence"/>
</dbReference>
<keyword evidence="2 3" id="KW-0802">TPR repeat</keyword>
<proteinExistence type="predicted"/>
<comment type="caution">
    <text evidence="4">The sequence shown here is derived from an EMBL/GenBank/DDBJ whole genome shotgun (WGS) entry which is preliminary data.</text>
</comment>
<dbReference type="PROSITE" id="PS50005">
    <property type="entry name" value="TPR"/>
    <property type="match status" value="3"/>
</dbReference>
<evidence type="ECO:0000256" key="1">
    <source>
        <dbReference type="ARBA" id="ARBA00022737"/>
    </source>
</evidence>
<protein>
    <recommendedName>
        <fullName evidence="7">Kinesin light chain</fullName>
    </recommendedName>
</protein>
<dbReference type="InterPro" id="IPR011990">
    <property type="entry name" value="TPR-like_helical_dom_sf"/>
</dbReference>
<accession>A0A815D4M1</accession>
<feature type="repeat" description="TPR" evidence="3">
    <location>
        <begin position="535"/>
        <end position="568"/>
    </location>
</feature>
<dbReference type="EMBL" id="CAJNON010000509">
    <property type="protein sequence ID" value="CAF1295896.1"/>
    <property type="molecule type" value="Genomic_DNA"/>
</dbReference>
<dbReference type="SUPFAM" id="SSF48452">
    <property type="entry name" value="TPR-like"/>
    <property type="match status" value="2"/>
</dbReference>
<feature type="repeat" description="TPR" evidence="3">
    <location>
        <begin position="577"/>
        <end position="610"/>
    </location>
</feature>
<dbReference type="SMART" id="SM00028">
    <property type="entry name" value="TPR"/>
    <property type="match status" value="6"/>
</dbReference>